<proteinExistence type="predicted"/>
<reference evidence="1 2" key="1">
    <citation type="journal article" date="2021" name="Appl. Environ. Microbiol.">
        <title>Genetic linkage and physical mapping for an oyster mushroom Pleurotus cornucopiae and QTL analysis for the trait cap color.</title>
        <authorList>
            <person name="Zhang Y."/>
            <person name="Gao W."/>
            <person name="Sonnenberg A."/>
            <person name="Chen Q."/>
            <person name="Zhang J."/>
            <person name="Huang C."/>
        </authorList>
    </citation>
    <scope>NUCLEOTIDE SEQUENCE [LARGE SCALE GENOMIC DNA]</scope>
    <source>
        <strain evidence="1">CCMSSC00406</strain>
    </source>
</reference>
<evidence type="ECO:0000313" key="2">
    <source>
        <dbReference type="Proteomes" id="UP000824881"/>
    </source>
</evidence>
<accession>A0ACB7IW41</accession>
<keyword evidence="2" id="KW-1185">Reference proteome</keyword>
<evidence type="ECO:0000313" key="1">
    <source>
        <dbReference type="EMBL" id="KAG9222434.1"/>
    </source>
</evidence>
<comment type="caution">
    <text evidence="1">The sequence shown here is derived from an EMBL/GenBank/DDBJ whole genome shotgun (WGS) entry which is preliminary data.</text>
</comment>
<protein>
    <submittedName>
        <fullName evidence="1">Uncharacterized protein</fullName>
    </submittedName>
</protein>
<dbReference type="EMBL" id="WQMT02000005">
    <property type="protein sequence ID" value="KAG9222434.1"/>
    <property type="molecule type" value="Genomic_DNA"/>
</dbReference>
<gene>
    <name evidence="1" type="ORF">CCMSSC00406_0002769</name>
</gene>
<name>A0ACB7IW41_PLECO</name>
<dbReference type="Proteomes" id="UP000824881">
    <property type="component" value="Unassembled WGS sequence"/>
</dbReference>
<organism evidence="1 2">
    <name type="scientific">Pleurotus cornucopiae</name>
    <name type="common">Cornucopia mushroom</name>
    <dbReference type="NCBI Taxonomy" id="5321"/>
    <lineage>
        <taxon>Eukaryota</taxon>
        <taxon>Fungi</taxon>
        <taxon>Dikarya</taxon>
        <taxon>Basidiomycota</taxon>
        <taxon>Agaricomycotina</taxon>
        <taxon>Agaricomycetes</taxon>
        <taxon>Agaricomycetidae</taxon>
        <taxon>Agaricales</taxon>
        <taxon>Pleurotineae</taxon>
        <taxon>Pleurotaceae</taxon>
        <taxon>Pleurotus</taxon>
    </lineage>
</organism>
<sequence>MSTIRPSTSPTLQQAQTNALLTLLNLNTPVDPPSSSSIPSTTALSKSNSNSSHGSKSPAIPQASGPPVWKILILDPSTQSILATVLRVSDLREAGVTLHVPLHSPRPPLPDVPAIYFVSPTLQNVKRITEDLEKGLYERTYLNWVEPVKRAVLEELASEVVKRGISMVGGEEDGEGGIEQVVDQYLGFITPGPEMFSLLPPPPAPVPAGSTATTPTERTSYEILNSPSSSEQEIEDEIERIATGLFSAVVTMGHVPIIRCPRGNAAEMVGKKLETKIRDALLSASRSGSYGPGSSGAANLFLQDSTGLSNLQRPVLAILDRNIDLASMLSHGWTYQALVSDCLSMKLNRVTIDPSGSASSSAADPPLASTGAKKRSYDLDSNDFFWARNAANPFPQVAEEIDVELNKYKQDAAEITRKTGVSDVNDISQLDLSANAAHLKTAITQLPELTARKTTLDTHMNIATSLLEQIKQRGLDELYSMEENIQKQTVAAILETLRSPRPDSLPPFTPTDKLRLVLVFYLSLNDNQLSALTKDDINELEKELASAGADVAAFEYVRRVKEISRMATFGAGGGGSGFGGGGSAGGSGFGGASTPQGGELLKGFSVFGNRLTDRLKEGGFENLISGVKNFLPTNKLLVVTRVIEALMDSSSASNQSLQETDEYLFLDPRAPRNQGAGYPGGGGASTSGPAAGGRAKRMHFNEGMVFVVGGVGYVEYGNVEEWAGKSGRRVVYGGTDIVDPRGFVDVLARLGNVHDPRYLTQRQDIGFTTGPGITGLGEQTSHYDKQRRNIIISLLRAPATLIVGQTTVMTTNTHYTRKKRHDTLNNQLTTSSAPAGQPSPPVGSGSNLPPSPQPNTSLLGGQPSSNPTLGSGNGSGTGGTGAGAGSGSGSEPNPTISGSDFFATETLTSTFPVTTIFEATTTFTSFSESVFTTTSAIPNTLSSPAFTSSVPSISISSSGTAMSANGPQSTSGSLQVGAQSQPICAGKGIDASAAGLIATIIVPSVIGLIIWITFAILRPRFRQIYALREWFVHPQLRPKPLGSGFFAFLHPPVPLVPDFPSASDVRSPDAQKALPSDENLAQRSLWLALLICLGWTVLGLAGALPLYLVNMPCLATSTGGGESRFGGAYGTLQDLSLLRLLRLLDDGNVSTNFAVTLSPLDKRAVIDGVDFAPQIRTRLIILVVLTLVVGVLPALWKILKEYTKLVNYRRIWAEERCEGKEMAWLSARDAPGFAGWGEKRIKDFLVKSGLSGGFENGSGNGNGNGKSNGSKTEKLAPGSRRISGPYSPRSQRRNEQQPLTSLEEAELEVDISSLFSIGDTQRLALLIDERDEILENLEIAETRYISSFRLSTPDPSIADFQAPPVPPKDNRPYISRPLPLGPAQKKRTRRGRRTLNPAFAASSLAPTSFVAPSQYYKLHGLRGVSGGRFGGSEYSYREEDEPPLSTSINSRVIGSRFQEVNRNSAAYGRLPMGTYVGVSEKGELGGGGGSGGMPGGWGSDAGRGSGYGGGSGGAPGSASVGSGNMAGVGGGMGVGGLGGMLDRADRMDMFTIEESERSYIPDPRRYGPNHLGYSEEDGDRSLTGQIDGEDWVDLEDEVDYDEMPGPDEEAPPQGRGGFAYGARMMMTPSPTPSPAPPIARRRLKEQPPSKRETFPLRSNEPVGHAAMDEIPPPHLRLQPHQPFVRPLSGKNFDDLGEVYGDIRHWRTRLKGINAEIADAQRDCYNDIADGSRVLGWLMIGKGLRHLQGTQLIEGRAKEDIRWDVLQNERTAVDKWVWWTVIIVVGVLLAAALTAAAGLAVVTAPDVAHYLPFLEPLLTAHPLVAGLATSLAPAVAATLFICLALMAIHWATNIRGAVSVSGGQLLAFKATFFLITFVVGLWIITVGSLLFAFEAFSSDPAGNRERSSSVANGSVYLSAFALAIIVNGAIIIPGLLVLQPIRLWKVMNAEKQAVTPRQRFRAVYPRTYNPSFALGACILAIVFASTFAVIFPLIAPAVVILILLSLVAHRYLVGYVYGRTHSQTGGLLQIWLLRRFGSLLALQPLLLGLILLSRQLWVLGGVCCGVALAVVLFVEVYTSWKMRLPGRKSLKPITQNSIDEFANTTRPPSSKGSRRPIDEESTSLVSSARNTNRIRGSMASVLEMMSLTLAVMPSPSAHRGPIPLETETLDDLTATERAARTHPDAPPLLPPLPFTDHAEEMASILYAPELIAPPPIIWLPNDSAGVARSEAVDLQKYHDLQNGMSSGSPPPPSPPHSDDGIDYDNDPVIQYSRDLYAYTLRLWTESRRVAEEKARAKAAAKKEEEERRRVLLQAQAKVETGGSVVGGNVPGAEANTAPGDSSSSTHHKGS</sequence>